<gene>
    <name evidence="1" type="ORF">JHL16_16680</name>
</gene>
<dbReference type="Proteomes" id="UP000616151">
    <property type="component" value="Unassembled WGS sequence"/>
</dbReference>
<comment type="caution">
    <text evidence="1">The sequence shown here is derived from an EMBL/GenBank/DDBJ whole genome shotgun (WGS) entry which is preliminary data.</text>
</comment>
<sequence>MAPVGRPYWKGFIKLSLVQIAVQIYSAVEPSNSGLNQIHKPSGKRVNYVKTVAGEPVEEADIVKGYEVSEGTYVVLEPDEIAAVRLESKKTLELQEFVSATDIDPRFFEAPYYLIPEDEFQVEGYRVIQAALAHKRKLGLGQITMSGREYLVAVGALDQGLAMYILRYANEVRAADKYFGEIPDVAVNPELVDLATKLIAENTHQFDPKQFRNTYEVRLQELVQQKAKGKKLVVKSDEERPKGANVVDLMEALKKSVKGDKSASKPTPPAKKGGGRKK</sequence>
<evidence type="ECO:0000313" key="2">
    <source>
        <dbReference type="Proteomes" id="UP000616151"/>
    </source>
</evidence>
<organism evidence="1 2">
    <name type="scientific">Taklimakanibacter albus</name>
    <dbReference type="NCBI Taxonomy" id="2800327"/>
    <lineage>
        <taxon>Bacteria</taxon>
        <taxon>Pseudomonadati</taxon>
        <taxon>Pseudomonadota</taxon>
        <taxon>Alphaproteobacteria</taxon>
        <taxon>Hyphomicrobiales</taxon>
        <taxon>Aestuariivirgaceae</taxon>
        <taxon>Taklimakanibacter</taxon>
    </lineage>
</organism>
<keyword evidence="2" id="KW-1185">Reference proteome</keyword>
<evidence type="ECO:0000313" key="1">
    <source>
        <dbReference type="EMBL" id="MBK1867995.1"/>
    </source>
</evidence>
<reference evidence="1" key="1">
    <citation type="submission" date="2021-01" db="EMBL/GenBank/DDBJ databases">
        <authorList>
            <person name="Sun Q."/>
        </authorList>
    </citation>
    <scope>NUCLEOTIDE SEQUENCE</scope>
    <source>
        <strain evidence="1">YIM B02566</strain>
    </source>
</reference>
<name>A0ACC5R5S2_9HYPH</name>
<proteinExistence type="predicted"/>
<dbReference type="EMBL" id="JAENHL010000007">
    <property type="protein sequence ID" value="MBK1867995.1"/>
    <property type="molecule type" value="Genomic_DNA"/>
</dbReference>
<protein>
    <submittedName>
        <fullName evidence="1">Ku protein</fullName>
    </submittedName>
</protein>
<accession>A0ACC5R5S2</accession>